<comment type="catalytic activity">
    <reaction evidence="3">
        <text>2 GTP = 3',3'-c-di-GMP + 2 diphosphate</text>
        <dbReference type="Rhea" id="RHEA:24898"/>
        <dbReference type="ChEBI" id="CHEBI:33019"/>
        <dbReference type="ChEBI" id="CHEBI:37565"/>
        <dbReference type="ChEBI" id="CHEBI:58805"/>
        <dbReference type="EC" id="2.7.7.65"/>
    </reaction>
</comment>
<dbReference type="AlphaFoldDB" id="A0A1I5VI53"/>
<name>A0A1I5VI53_9GAMM</name>
<accession>A0A1I5VI53</accession>
<evidence type="ECO:0000256" key="1">
    <source>
        <dbReference type="ARBA" id="ARBA00001946"/>
    </source>
</evidence>
<dbReference type="InterPro" id="IPR050469">
    <property type="entry name" value="Diguanylate_Cyclase"/>
</dbReference>
<dbReference type="PANTHER" id="PTHR45138">
    <property type="entry name" value="REGULATORY COMPONENTS OF SENSORY TRANSDUCTION SYSTEM"/>
    <property type="match status" value="1"/>
</dbReference>
<proteinExistence type="predicted"/>
<dbReference type="FunFam" id="3.30.70.270:FF:000001">
    <property type="entry name" value="Diguanylate cyclase domain protein"/>
    <property type="match status" value="1"/>
</dbReference>
<dbReference type="InterPro" id="IPR000160">
    <property type="entry name" value="GGDEF_dom"/>
</dbReference>
<dbReference type="GO" id="GO:0005886">
    <property type="term" value="C:plasma membrane"/>
    <property type="evidence" value="ECO:0007669"/>
    <property type="project" value="TreeGrafter"/>
</dbReference>
<dbReference type="GO" id="GO:1902201">
    <property type="term" value="P:negative regulation of bacterial-type flagellum-dependent cell motility"/>
    <property type="evidence" value="ECO:0007669"/>
    <property type="project" value="TreeGrafter"/>
</dbReference>
<dbReference type="PROSITE" id="PS50887">
    <property type="entry name" value="GGDEF"/>
    <property type="match status" value="1"/>
</dbReference>
<dbReference type="CDD" id="cd01949">
    <property type="entry name" value="GGDEF"/>
    <property type="match status" value="1"/>
</dbReference>
<protein>
    <recommendedName>
        <fullName evidence="2">diguanylate cyclase</fullName>
        <ecNumber evidence="2">2.7.7.65</ecNumber>
    </recommendedName>
</protein>
<evidence type="ECO:0000313" key="6">
    <source>
        <dbReference type="Proteomes" id="UP000182692"/>
    </source>
</evidence>
<comment type="cofactor">
    <cofactor evidence="1">
        <name>Mg(2+)</name>
        <dbReference type="ChEBI" id="CHEBI:18420"/>
    </cofactor>
</comment>
<dbReference type="InterPro" id="IPR029787">
    <property type="entry name" value="Nucleotide_cyclase"/>
</dbReference>
<dbReference type="NCBIfam" id="TIGR00254">
    <property type="entry name" value="GGDEF"/>
    <property type="match status" value="1"/>
</dbReference>
<organism evidence="5 6">
    <name type="scientific">Enterovibrio norvegicus DSM 15893</name>
    <dbReference type="NCBI Taxonomy" id="1121869"/>
    <lineage>
        <taxon>Bacteria</taxon>
        <taxon>Pseudomonadati</taxon>
        <taxon>Pseudomonadota</taxon>
        <taxon>Gammaproteobacteria</taxon>
        <taxon>Vibrionales</taxon>
        <taxon>Vibrionaceae</taxon>
        <taxon>Enterovibrio</taxon>
    </lineage>
</organism>
<dbReference type="GO" id="GO:0043709">
    <property type="term" value="P:cell adhesion involved in single-species biofilm formation"/>
    <property type="evidence" value="ECO:0007669"/>
    <property type="project" value="TreeGrafter"/>
</dbReference>
<evidence type="ECO:0000256" key="2">
    <source>
        <dbReference type="ARBA" id="ARBA00012528"/>
    </source>
</evidence>
<feature type="domain" description="GGDEF" evidence="4">
    <location>
        <begin position="297"/>
        <end position="425"/>
    </location>
</feature>
<evidence type="ECO:0000313" key="5">
    <source>
        <dbReference type="EMBL" id="SFQ06666.1"/>
    </source>
</evidence>
<evidence type="ECO:0000259" key="4">
    <source>
        <dbReference type="PROSITE" id="PS50887"/>
    </source>
</evidence>
<dbReference type="PANTHER" id="PTHR45138:SF9">
    <property type="entry name" value="DIGUANYLATE CYCLASE DGCM-RELATED"/>
    <property type="match status" value="1"/>
</dbReference>
<dbReference type="EC" id="2.7.7.65" evidence="2"/>
<dbReference type="Gene3D" id="3.30.70.270">
    <property type="match status" value="1"/>
</dbReference>
<dbReference type="Pfam" id="PF00990">
    <property type="entry name" value="GGDEF"/>
    <property type="match status" value="1"/>
</dbReference>
<dbReference type="SMART" id="SM00267">
    <property type="entry name" value="GGDEF"/>
    <property type="match status" value="1"/>
</dbReference>
<dbReference type="InterPro" id="IPR043128">
    <property type="entry name" value="Rev_trsase/Diguanyl_cyclase"/>
</dbReference>
<dbReference type="EMBL" id="FOWR01000038">
    <property type="protein sequence ID" value="SFQ06666.1"/>
    <property type="molecule type" value="Genomic_DNA"/>
</dbReference>
<gene>
    <name evidence="5" type="ORF">SAMN03084138_03940</name>
</gene>
<dbReference type="Proteomes" id="UP000182692">
    <property type="component" value="Unassembled WGS sequence"/>
</dbReference>
<dbReference type="SUPFAM" id="SSF55073">
    <property type="entry name" value="Nucleotide cyclase"/>
    <property type="match status" value="1"/>
</dbReference>
<dbReference type="STRING" id="1121869.SAMN03084138_03940"/>
<evidence type="ECO:0000256" key="3">
    <source>
        <dbReference type="ARBA" id="ARBA00034247"/>
    </source>
</evidence>
<reference evidence="5 6" key="1">
    <citation type="submission" date="2016-10" db="EMBL/GenBank/DDBJ databases">
        <authorList>
            <person name="de Groot N.N."/>
        </authorList>
    </citation>
    <scope>NUCLEOTIDE SEQUENCE [LARGE SCALE GENOMIC DNA]</scope>
    <source>
        <strain evidence="5 6">DSM 15893</strain>
    </source>
</reference>
<dbReference type="GO" id="GO:0052621">
    <property type="term" value="F:diguanylate cyclase activity"/>
    <property type="evidence" value="ECO:0007669"/>
    <property type="project" value="UniProtKB-EC"/>
</dbReference>
<sequence>MFAMLILFLFSLSAVVWFYAGGASSHYVISSDEVQYRYIDDKGVGGNTLGAVTQNADKSVTLGCQLGEKHRWPYCEVAISLSDDIRDGIDLTHYHSMVIEGSYLAPQPDQRLRVYLRNYNEAYSSVDDPVSLKFNGLEYNPTLENSEVALPLKAFQVLSWWISDLAVPLEHAGSELTNVSVIEIATGSAPVIGEHRLNIESIRFEGVMISEAQLFKNLTFMWLVAALIVLCVKYWQSLKVYKEERVRSARLLAINEQLKQQSETLSIMATTDPLTGLRNRMNVHRDLEQTMSRKARRECTALVIDIDHFKRINDTFGHEMGDRILIDVAALLKNRSMSTDIAVRWGGEEFVFFCPDRNLAQASFLAEKIRSRFEDNAWPHGETMTCSIGVALLRNDSVAGMLADADDALYQAKQSGRNRVEVYSDVLVTA</sequence>